<dbReference type="AlphaFoldDB" id="M2Y533"/>
<dbReference type="SUPFAM" id="SSF54637">
    <property type="entry name" value="Thioesterase/thiol ester dehydrase-isomerase"/>
    <property type="match status" value="1"/>
</dbReference>
<feature type="domain" description="Thioesterase" evidence="1">
    <location>
        <begin position="116"/>
        <end position="175"/>
    </location>
</feature>
<dbReference type="InterPro" id="IPR052061">
    <property type="entry name" value="PTE-AB_protein"/>
</dbReference>
<dbReference type="InterPro" id="IPR029069">
    <property type="entry name" value="HotDog_dom_sf"/>
</dbReference>
<evidence type="ECO:0000259" key="1">
    <source>
        <dbReference type="Pfam" id="PF03061"/>
    </source>
</evidence>
<gene>
    <name evidence="2" type="ORF">DOTSEDRAFT_72687</name>
</gene>
<dbReference type="PANTHER" id="PTHR47260:SF1">
    <property type="entry name" value="UPF0644 PROTEIN PB2B4.06"/>
    <property type="match status" value="1"/>
</dbReference>
<dbReference type="Pfam" id="PF03061">
    <property type="entry name" value="4HBT"/>
    <property type="match status" value="1"/>
</dbReference>
<dbReference type="PANTHER" id="PTHR47260">
    <property type="entry name" value="UPF0644 PROTEIN PB2B4.06"/>
    <property type="match status" value="1"/>
</dbReference>
<dbReference type="EMBL" id="KB446540">
    <property type="protein sequence ID" value="EME43359.1"/>
    <property type="molecule type" value="Genomic_DNA"/>
</dbReference>
<protein>
    <recommendedName>
        <fullName evidence="1">Thioesterase domain-containing protein</fullName>
    </recommendedName>
</protein>
<dbReference type="OrthoDB" id="506431at2759"/>
<dbReference type="HOGENOM" id="CLU_052827_4_2_1"/>
<dbReference type="Gene3D" id="3.10.129.10">
    <property type="entry name" value="Hotdog Thioesterase"/>
    <property type="match status" value="1"/>
</dbReference>
<keyword evidence="3" id="KW-1185">Reference proteome</keyword>
<dbReference type="Proteomes" id="UP000016933">
    <property type="component" value="Unassembled WGS sequence"/>
</dbReference>
<dbReference type="eggNOG" id="ENOG502SCNK">
    <property type="taxonomic scope" value="Eukaryota"/>
</dbReference>
<dbReference type="CDD" id="cd03443">
    <property type="entry name" value="PaaI_thioesterase"/>
    <property type="match status" value="1"/>
</dbReference>
<name>M2Y533_DOTSN</name>
<accession>M2Y533</accession>
<dbReference type="OMA" id="DAMAFWI"/>
<evidence type="ECO:0000313" key="2">
    <source>
        <dbReference type="EMBL" id="EME43359.1"/>
    </source>
</evidence>
<reference evidence="3" key="1">
    <citation type="journal article" date="2012" name="PLoS Genet.">
        <title>The genomes of the fungal plant pathogens Cladosporium fulvum and Dothistroma septosporum reveal adaptation to different hosts and lifestyles but also signatures of common ancestry.</title>
        <authorList>
            <person name="de Wit P.J.G.M."/>
            <person name="van der Burgt A."/>
            <person name="Oekmen B."/>
            <person name="Stergiopoulos I."/>
            <person name="Abd-Elsalam K.A."/>
            <person name="Aerts A.L."/>
            <person name="Bahkali A.H."/>
            <person name="Beenen H.G."/>
            <person name="Chettri P."/>
            <person name="Cox M.P."/>
            <person name="Datema E."/>
            <person name="de Vries R.P."/>
            <person name="Dhillon B."/>
            <person name="Ganley A.R."/>
            <person name="Griffiths S.A."/>
            <person name="Guo Y."/>
            <person name="Hamelin R.C."/>
            <person name="Henrissat B."/>
            <person name="Kabir M.S."/>
            <person name="Jashni M.K."/>
            <person name="Kema G."/>
            <person name="Klaubauf S."/>
            <person name="Lapidus A."/>
            <person name="Levasseur A."/>
            <person name="Lindquist E."/>
            <person name="Mehrabi R."/>
            <person name="Ohm R.A."/>
            <person name="Owen T.J."/>
            <person name="Salamov A."/>
            <person name="Schwelm A."/>
            <person name="Schijlen E."/>
            <person name="Sun H."/>
            <person name="van den Burg H.A."/>
            <person name="van Ham R.C.H.J."/>
            <person name="Zhang S."/>
            <person name="Goodwin S.B."/>
            <person name="Grigoriev I.V."/>
            <person name="Collemare J."/>
            <person name="Bradshaw R.E."/>
        </authorList>
    </citation>
    <scope>NUCLEOTIDE SEQUENCE [LARGE SCALE GENOMIC DNA]</scope>
    <source>
        <strain evidence="3">NZE10 / CBS 128990</strain>
    </source>
</reference>
<reference evidence="2 3" key="2">
    <citation type="journal article" date="2012" name="PLoS Pathog.">
        <title>Diverse lifestyles and strategies of plant pathogenesis encoded in the genomes of eighteen Dothideomycetes fungi.</title>
        <authorList>
            <person name="Ohm R.A."/>
            <person name="Feau N."/>
            <person name="Henrissat B."/>
            <person name="Schoch C.L."/>
            <person name="Horwitz B.A."/>
            <person name="Barry K.W."/>
            <person name="Condon B.J."/>
            <person name="Copeland A.C."/>
            <person name="Dhillon B."/>
            <person name="Glaser F."/>
            <person name="Hesse C.N."/>
            <person name="Kosti I."/>
            <person name="LaButti K."/>
            <person name="Lindquist E.A."/>
            <person name="Lucas S."/>
            <person name="Salamov A.A."/>
            <person name="Bradshaw R.E."/>
            <person name="Ciuffetti L."/>
            <person name="Hamelin R.C."/>
            <person name="Kema G.H.J."/>
            <person name="Lawrence C."/>
            <person name="Scott J.A."/>
            <person name="Spatafora J.W."/>
            <person name="Turgeon B.G."/>
            <person name="de Wit P.J.G.M."/>
            <person name="Zhong S."/>
            <person name="Goodwin S.B."/>
            <person name="Grigoriev I.V."/>
        </authorList>
    </citation>
    <scope>NUCLEOTIDE SEQUENCE [LARGE SCALE GENOMIC DNA]</scope>
    <source>
        <strain evidence="3">NZE10 / CBS 128990</strain>
    </source>
</reference>
<organism evidence="2 3">
    <name type="scientific">Dothistroma septosporum (strain NZE10 / CBS 128990)</name>
    <name type="common">Red band needle blight fungus</name>
    <name type="synonym">Mycosphaerella pini</name>
    <dbReference type="NCBI Taxonomy" id="675120"/>
    <lineage>
        <taxon>Eukaryota</taxon>
        <taxon>Fungi</taxon>
        <taxon>Dikarya</taxon>
        <taxon>Ascomycota</taxon>
        <taxon>Pezizomycotina</taxon>
        <taxon>Dothideomycetes</taxon>
        <taxon>Dothideomycetidae</taxon>
        <taxon>Mycosphaerellales</taxon>
        <taxon>Mycosphaerellaceae</taxon>
        <taxon>Dothistroma</taxon>
    </lineage>
</organism>
<sequence length="210" mass="23029">MSMPRSKEDWDSSERIHSNVHQATVDHFKARPWTRSTLEDPAFRIVSMSREVTHGGGGHTLMGRTWNTDTTIQHLLSLYRPSTAADSSSLPHSESERAEVRRFYTFGKDLNAHPNLLHGGVISCILDSTLGGVVGMALSQTAETSAMFTVQLNVSYKKPIRTPSTVLLRSWVTKAEDGGRKVWAMGVVEGESGVVHAVAKGMWLGAKGKL</sequence>
<dbReference type="InterPro" id="IPR006683">
    <property type="entry name" value="Thioestr_dom"/>
</dbReference>
<proteinExistence type="predicted"/>
<evidence type="ECO:0000313" key="3">
    <source>
        <dbReference type="Proteomes" id="UP000016933"/>
    </source>
</evidence>